<protein>
    <submittedName>
        <fullName evidence="2">DUF2142 domain-containing protein</fullName>
    </submittedName>
</protein>
<dbReference type="EMBL" id="QRUN01000013">
    <property type="protein sequence ID" value="RGR67693.1"/>
    <property type="molecule type" value="Genomic_DNA"/>
</dbReference>
<evidence type="ECO:0000256" key="1">
    <source>
        <dbReference type="SAM" id="Phobius"/>
    </source>
</evidence>
<feature type="transmembrane region" description="Helical" evidence="1">
    <location>
        <begin position="305"/>
        <end position="330"/>
    </location>
</feature>
<feature type="transmembrane region" description="Helical" evidence="1">
    <location>
        <begin position="516"/>
        <end position="536"/>
    </location>
</feature>
<feature type="transmembrane region" description="Helical" evidence="1">
    <location>
        <begin position="392"/>
        <end position="415"/>
    </location>
</feature>
<feature type="transmembrane region" description="Helical" evidence="1">
    <location>
        <begin position="427"/>
        <end position="449"/>
    </location>
</feature>
<feature type="transmembrane region" description="Helical" evidence="1">
    <location>
        <begin position="342"/>
        <end position="372"/>
    </location>
</feature>
<feature type="transmembrane region" description="Helical" evidence="1">
    <location>
        <begin position="548"/>
        <end position="569"/>
    </location>
</feature>
<comment type="caution">
    <text evidence="2">The sequence shown here is derived from an EMBL/GenBank/DDBJ whole genome shotgun (WGS) entry which is preliminary data.</text>
</comment>
<evidence type="ECO:0000313" key="3">
    <source>
        <dbReference type="Proteomes" id="UP000285820"/>
    </source>
</evidence>
<proteinExistence type="predicted"/>
<keyword evidence="1" id="KW-0812">Transmembrane</keyword>
<feature type="transmembrane region" description="Helical" evidence="1">
    <location>
        <begin position="589"/>
        <end position="606"/>
    </location>
</feature>
<feature type="transmembrane region" description="Helical" evidence="1">
    <location>
        <begin position="21"/>
        <end position="44"/>
    </location>
</feature>
<dbReference type="InterPro" id="IPR018674">
    <property type="entry name" value="DUF2142_membrane"/>
</dbReference>
<organism evidence="2 3">
    <name type="scientific">Roseburia inulinivorans</name>
    <dbReference type="NCBI Taxonomy" id="360807"/>
    <lineage>
        <taxon>Bacteria</taxon>
        <taxon>Bacillati</taxon>
        <taxon>Bacillota</taxon>
        <taxon>Clostridia</taxon>
        <taxon>Lachnospirales</taxon>
        <taxon>Lachnospiraceae</taxon>
        <taxon>Roseburia</taxon>
    </lineage>
</organism>
<reference evidence="2 3" key="1">
    <citation type="submission" date="2018-08" db="EMBL/GenBank/DDBJ databases">
        <title>A genome reference for cultivated species of the human gut microbiota.</title>
        <authorList>
            <person name="Zou Y."/>
            <person name="Xue W."/>
            <person name="Luo G."/>
        </authorList>
    </citation>
    <scope>NUCLEOTIDE SEQUENCE [LARGE SCALE GENOMIC DNA]</scope>
    <source>
        <strain evidence="2 3">AF24-4</strain>
    </source>
</reference>
<dbReference type="AlphaFoldDB" id="A0A3R5WF52"/>
<evidence type="ECO:0000313" key="2">
    <source>
        <dbReference type="EMBL" id="RGR67693.1"/>
    </source>
</evidence>
<gene>
    <name evidence="2" type="ORF">DWY29_10025</name>
</gene>
<dbReference type="Proteomes" id="UP000285820">
    <property type="component" value="Unassembled WGS sequence"/>
</dbReference>
<feature type="transmembrane region" description="Helical" evidence="1">
    <location>
        <begin position="193"/>
        <end position="214"/>
    </location>
</feature>
<sequence>MKKQESRRMKKIKQILQKQKKYLRDLFVILGIIMFAFLAEHILLQWNSFKSEKFEQTYSLDRADEITNKWGQRTYSFNLDGRYISSAYLNFQSDTDIESEVSIIYFDGYGNKEEKELTDTASHLLGKSAIPVNARVQQFSIKISYADAEVCDSVQFVNQIVFHWARFLLLVFGLSLGYMFVFHGDFWGKKPEWMYAVISIALGTVIILSAHHSFDSWDEQIHFHTAYTDSWLGNMVAYTNPAMANAEMRVPTGDTVEEEQWIGQWLNSVKDEVVLTSEKGRFIKYNERAYLPQILGLKLGRTLGLSYVVTVFLGKFFNLLFCTAVVACAIRFSKYGKRTLMCVGLLPTTIFLFSSFTYDAFVIAFLMLGIALFVTEYLSEEKIKTKRTMLSIFAMIVGCFSKAVYIPFLALYWLMPKDKFYSRRQKNLFKAGIFVLLILMFASFILPLIGNVTSGAEVGDYRGGDTSQTSQLSMILGYPLTYTGVLLKSLGTTFASYFIGSKVLANFAYRGIYDGIGYFVVLLTMLFTFVTDFGMTEKTYDAQMKRKILMMKIWNAVLIFGTACLVWTALYLDFTPVGSMVINGVSPRYYLPLIFPLSLIFINQKVRCSMKLENYQSLIAFLMLIGTGISIYCLMLA</sequence>
<keyword evidence="1" id="KW-0472">Membrane</keyword>
<feature type="transmembrane region" description="Helical" evidence="1">
    <location>
        <begin position="163"/>
        <end position="181"/>
    </location>
</feature>
<keyword evidence="1" id="KW-1133">Transmembrane helix</keyword>
<dbReference type="Pfam" id="PF09913">
    <property type="entry name" value="DUF2142"/>
    <property type="match status" value="1"/>
</dbReference>
<feature type="transmembrane region" description="Helical" evidence="1">
    <location>
        <begin position="618"/>
        <end position="635"/>
    </location>
</feature>
<accession>A0A3R5WF52</accession>
<name>A0A3R5WF52_9FIRM</name>